<proteinExistence type="predicted"/>
<keyword evidence="1" id="KW-1133">Transmembrane helix</keyword>
<evidence type="ECO:0000313" key="2">
    <source>
        <dbReference type="EMBL" id="EOR95196.1"/>
    </source>
</evidence>
<dbReference type="Proteomes" id="UP000014174">
    <property type="component" value="Unassembled WGS sequence"/>
</dbReference>
<sequence>MKNLKTFSLVIGGILCFIALIFLDLHVIEQKASWSAFDRFRVKVYLKTCFIAGKCIPPLGSLKTIRGINTLTESFVNKELPPISSMAFYRNLLSDNPSFTDELKKFNLQNLKTNRITGQIQFVKEIKQRVYFGDYEDSMHDDWMILLCTNIIAGQCKTSYLVWGMGVTTDEKSYTFFSKQSSIIGTVVPLKWLNQLEREDMAKGYWVLLTESDSTSQFSYSARYLEPAVRKENWLNSINL</sequence>
<dbReference type="AlphaFoldDB" id="R9GU20"/>
<dbReference type="RefSeq" id="WP_016194920.1">
    <property type="nucleotide sequence ID" value="NZ_AQPN01000063.1"/>
</dbReference>
<keyword evidence="3" id="KW-1185">Reference proteome</keyword>
<evidence type="ECO:0000256" key="1">
    <source>
        <dbReference type="SAM" id="Phobius"/>
    </source>
</evidence>
<keyword evidence="1" id="KW-0812">Transmembrane</keyword>
<protein>
    <submittedName>
        <fullName evidence="2">Uncharacterized protein</fullName>
    </submittedName>
</protein>
<comment type="caution">
    <text evidence="2">The sequence shown here is derived from an EMBL/GenBank/DDBJ whole genome shotgun (WGS) entry which is preliminary data.</text>
</comment>
<reference evidence="2 3" key="1">
    <citation type="journal article" date="2013" name="Genome Announc.">
        <title>Draft Genome Sequence of Arcticibacter svalbardensis Strain MN12-7T, a Member of the Family Sphingobacteriaceae Isolated from an Arctic Soil Sample.</title>
        <authorList>
            <person name="Shivaji S."/>
            <person name="Ara S."/>
            <person name="Prasad S."/>
            <person name="Manasa B.P."/>
            <person name="Begum Z."/>
            <person name="Singh A."/>
            <person name="Kumar Pinnaka A."/>
        </authorList>
    </citation>
    <scope>NUCLEOTIDE SEQUENCE [LARGE SCALE GENOMIC DNA]</scope>
    <source>
        <strain evidence="2 3">MN12-7</strain>
    </source>
</reference>
<dbReference type="EMBL" id="AQPN01000063">
    <property type="protein sequence ID" value="EOR95196.1"/>
    <property type="molecule type" value="Genomic_DNA"/>
</dbReference>
<name>R9GU20_9SPHI</name>
<dbReference type="STRING" id="1150600.ADIARSV_1684"/>
<organism evidence="2 3">
    <name type="scientific">Arcticibacter svalbardensis MN12-7</name>
    <dbReference type="NCBI Taxonomy" id="1150600"/>
    <lineage>
        <taxon>Bacteria</taxon>
        <taxon>Pseudomonadati</taxon>
        <taxon>Bacteroidota</taxon>
        <taxon>Sphingobacteriia</taxon>
        <taxon>Sphingobacteriales</taxon>
        <taxon>Sphingobacteriaceae</taxon>
        <taxon>Arcticibacter</taxon>
    </lineage>
</organism>
<feature type="transmembrane region" description="Helical" evidence="1">
    <location>
        <begin position="6"/>
        <end position="25"/>
    </location>
</feature>
<evidence type="ECO:0000313" key="3">
    <source>
        <dbReference type="Proteomes" id="UP000014174"/>
    </source>
</evidence>
<gene>
    <name evidence="2" type="ORF">ADIARSV_1684</name>
</gene>
<accession>R9GU20</accession>
<keyword evidence="1" id="KW-0472">Membrane</keyword>